<dbReference type="Pfam" id="PF12363">
    <property type="entry name" value="Phage_TAC_12"/>
    <property type="match status" value="1"/>
</dbReference>
<reference evidence="1" key="1">
    <citation type="submission" date="2022-03" db="EMBL/GenBank/DDBJ databases">
        <authorList>
            <person name="Hettiarachchi G."/>
        </authorList>
    </citation>
    <scope>NUCLEOTIDE SEQUENCE</scope>
    <source>
        <strain evidence="1">LMG 32447</strain>
    </source>
</reference>
<dbReference type="EMBL" id="CAKOEU010000009">
    <property type="protein sequence ID" value="CAH1857345.1"/>
    <property type="molecule type" value="Genomic_DNA"/>
</dbReference>
<dbReference type="RefSeq" id="WP_248706810.1">
    <property type="nucleotide sequence ID" value="NZ_CAKOEU010000009.1"/>
</dbReference>
<evidence type="ECO:0008006" key="3">
    <source>
        <dbReference type="Google" id="ProtNLM"/>
    </source>
</evidence>
<dbReference type="Proteomes" id="UP000838102">
    <property type="component" value="Unassembled WGS sequence"/>
</dbReference>
<gene>
    <name evidence="1" type="ORF">LMG032447_01503</name>
</gene>
<evidence type="ECO:0000313" key="1">
    <source>
        <dbReference type="EMBL" id="CAH1857345.1"/>
    </source>
</evidence>
<proteinExistence type="predicted"/>
<comment type="caution">
    <text evidence="1">The sequence shown here is derived from an EMBL/GenBank/DDBJ whole genome shotgun (WGS) entry which is preliminary data.</text>
</comment>
<protein>
    <recommendedName>
        <fullName evidence="3">Tail assembly chaperone</fullName>
    </recommendedName>
</protein>
<accession>A0ABM9D5M7</accession>
<dbReference type="InterPro" id="IPR024410">
    <property type="entry name" value="Phage_TAC_12"/>
</dbReference>
<name>A0ABM9D5M7_9LACO</name>
<evidence type="ECO:0000313" key="2">
    <source>
        <dbReference type="Proteomes" id="UP000838102"/>
    </source>
</evidence>
<organism evidence="1 2">
    <name type="scientific">Convivina praedatoris</name>
    <dbReference type="NCBI Taxonomy" id="2880963"/>
    <lineage>
        <taxon>Bacteria</taxon>
        <taxon>Bacillati</taxon>
        <taxon>Bacillota</taxon>
        <taxon>Bacilli</taxon>
        <taxon>Lactobacillales</taxon>
        <taxon>Lactobacillaceae</taxon>
        <taxon>Convivina</taxon>
    </lineage>
</organism>
<keyword evidence="2" id="KW-1185">Reference proteome</keyword>
<sequence>MSKVLGFKSFTLPINGKDEKFSFNMRFSELLDEFVKGTNNGITIEVGLKMVMSKLIMEESPIALRDILLVANHAVGGKLTVKTLNDYFEEDGTDLDALSQMVITNLEETRFTSKVVAAVQKQAAAQ</sequence>